<evidence type="ECO:0000259" key="2">
    <source>
        <dbReference type="Pfam" id="PF00144"/>
    </source>
</evidence>
<dbReference type="Gene3D" id="3.40.710.10">
    <property type="entry name" value="DD-peptidase/beta-lactamase superfamily"/>
    <property type="match status" value="1"/>
</dbReference>
<accession>A0A9X3EA95</accession>
<dbReference type="PANTHER" id="PTHR43283">
    <property type="entry name" value="BETA-LACTAMASE-RELATED"/>
    <property type="match status" value="1"/>
</dbReference>
<feature type="signal peptide" evidence="1">
    <location>
        <begin position="1"/>
        <end position="22"/>
    </location>
</feature>
<reference evidence="3" key="1">
    <citation type="submission" date="2022-11" db="EMBL/GenBank/DDBJ databases">
        <title>Parathalassolutuus dongxingensis gen. nov., sp. nov., a novel member of family Oceanospirillaceae isolated from a coastal shrimp pond in Guangxi, China.</title>
        <authorList>
            <person name="Chen H."/>
        </authorList>
    </citation>
    <scope>NUCLEOTIDE SEQUENCE</scope>
    <source>
        <strain evidence="3">G-43</strain>
    </source>
</reference>
<organism evidence="3 4">
    <name type="scientific">Parathalassolituus penaei</name>
    <dbReference type="NCBI Taxonomy" id="2997323"/>
    <lineage>
        <taxon>Bacteria</taxon>
        <taxon>Pseudomonadati</taxon>
        <taxon>Pseudomonadota</taxon>
        <taxon>Gammaproteobacteria</taxon>
        <taxon>Oceanospirillales</taxon>
        <taxon>Oceanospirillaceae</taxon>
        <taxon>Parathalassolituus</taxon>
    </lineage>
</organism>
<dbReference type="InterPro" id="IPR050789">
    <property type="entry name" value="Diverse_Enzym_Activities"/>
</dbReference>
<evidence type="ECO:0000313" key="3">
    <source>
        <dbReference type="EMBL" id="MCY0963854.1"/>
    </source>
</evidence>
<protein>
    <submittedName>
        <fullName evidence="3">Serine hydrolase</fullName>
    </submittedName>
</protein>
<dbReference type="GO" id="GO:0016787">
    <property type="term" value="F:hydrolase activity"/>
    <property type="evidence" value="ECO:0007669"/>
    <property type="project" value="UniProtKB-KW"/>
</dbReference>
<dbReference type="RefSeq" id="WP_283172074.1">
    <property type="nucleotide sequence ID" value="NZ_JAPNOA010000006.1"/>
</dbReference>
<feature type="domain" description="Beta-lactamase-related" evidence="2">
    <location>
        <begin position="74"/>
        <end position="324"/>
    </location>
</feature>
<evidence type="ECO:0000313" key="4">
    <source>
        <dbReference type="Proteomes" id="UP001150830"/>
    </source>
</evidence>
<keyword evidence="3" id="KW-0378">Hydrolase</keyword>
<dbReference type="Proteomes" id="UP001150830">
    <property type="component" value="Unassembled WGS sequence"/>
</dbReference>
<dbReference type="EMBL" id="JAPNOA010000006">
    <property type="protein sequence ID" value="MCY0963854.1"/>
    <property type="molecule type" value="Genomic_DNA"/>
</dbReference>
<evidence type="ECO:0000256" key="1">
    <source>
        <dbReference type="SAM" id="SignalP"/>
    </source>
</evidence>
<dbReference type="PANTHER" id="PTHR43283:SF3">
    <property type="entry name" value="BETA-LACTAMASE FAMILY PROTEIN (AFU_ORTHOLOGUE AFUA_5G07500)"/>
    <property type="match status" value="1"/>
</dbReference>
<gene>
    <name evidence="3" type="ORF">OUO13_01455</name>
</gene>
<dbReference type="InterPro" id="IPR012338">
    <property type="entry name" value="Beta-lactam/transpept-like"/>
</dbReference>
<sequence length="358" mass="39313">MKRLLLPALMLAGLMTSLPALSAAPGGNPADFKRLADLEAEMVKRLAAVRTDTDFTLMLKSANGHVFHYSRGESGADVSYESASTSKMVAAAVILRLVEQGKLSLDSHPQAVIPQWPTTGNLGAIELRQLLDYTSGLKKNPPCSNIGKLDFETCALRTLSYNNPSPEPGRQFYYDSSHLQIAGLMAVKATGAASWQQVFDDFRKDTGLFKTATYDLPSTNNPRLAGGMHWNATEYLEFLDALYHGKVIGQPLLDKMTHPQTLKATTIYSPAEARIQKNWPYGLGVWIECEPQKGNCTGPQKVSSPGAYGAYPFMDFRHEYVGILARQGGVKTFNKGYELLSSQEAWLQRWAELAKTGS</sequence>
<feature type="chain" id="PRO_5040955609" evidence="1">
    <location>
        <begin position="23"/>
        <end position="358"/>
    </location>
</feature>
<dbReference type="AlphaFoldDB" id="A0A9X3EA95"/>
<proteinExistence type="predicted"/>
<comment type="caution">
    <text evidence="3">The sequence shown here is derived from an EMBL/GenBank/DDBJ whole genome shotgun (WGS) entry which is preliminary data.</text>
</comment>
<dbReference type="Pfam" id="PF00144">
    <property type="entry name" value="Beta-lactamase"/>
    <property type="match status" value="1"/>
</dbReference>
<keyword evidence="4" id="KW-1185">Reference proteome</keyword>
<dbReference type="SUPFAM" id="SSF56601">
    <property type="entry name" value="beta-lactamase/transpeptidase-like"/>
    <property type="match status" value="1"/>
</dbReference>
<name>A0A9X3EA95_9GAMM</name>
<dbReference type="InterPro" id="IPR001466">
    <property type="entry name" value="Beta-lactam-related"/>
</dbReference>
<keyword evidence="1" id="KW-0732">Signal</keyword>